<proteinExistence type="predicted"/>
<dbReference type="Gene3D" id="1.20.120.450">
    <property type="entry name" value="dinb family like domain"/>
    <property type="match status" value="1"/>
</dbReference>
<organism evidence="1 2">
    <name type="scientific">Haloechinothrix salitolerans</name>
    <dbReference type="NCBI Taxonomy" id="926830"/>
    <lineage>
        <taxon>Bacteria</taxon>
        <taxon>Bacillati</taxon>
        <taxon>Actinomycetota</taxon>
        <taxon>Actinomycetes</taxon>
        <taxon>Pseudonocardiales</taxon>
        <taxon>Pseudonocardiaceae</taxon>
        <taxon>Haloechinothrix</taxon>
    </lineage>
</organism>
<keyword evidence="2" id="KW-1185">Reference proteome</keyword>
<evidence type="ECO:0000313" key="1">
    <source>
        <dbReference type="EMBL" id="MFC6871135.1"/>
    </source>
</evidence>
<comment type="caution">
    <text evidence="1">The sequence shown here is derived from an EMBL/GenBank/DDBJ whole genome shotgun (WGS) entry which is preliminary data.</text>
</comment>
<dbReference type="RefSeq" id="WP_345406197.1">
    <property type="nucleotide sequence ID" value="NZ_BAABLA010000122.1"/>
</dbReference>
<dbReference type="SUPFAM" id="SSF109854">
    <property type="entry name" value="DinB/YfiT-like putative metalloenzymes"/>
    <property type="match status" value="1"/>
</dbReference>
<reference evidence="2" key="1">
    <citation type="journal article" date="2019" name="Int. J. Syst. Evol. Microbiol.">
        <title>The Global Catalogue of Microorganisms (GCM) 10K type strain sequencing project: providing services to taxonomists for standard genome sequencing and annotation.</title>
        <authorList>
            <consortium name="The Broad Institute Genomics Platform"/>
            <consortium name="The Broad Institute Genome Sequencing Center for Infectious Disease"/>
            <person name="Wu L."/>
            <person name="Ma J."/>
        </authorList>
    </citation>
    <scope>NUCLEOTIDE SEQUENCE [LARGE SCALE GENOMIC DNA]</scope>
    <source>
        <strain evidence="2">KCTC 32255</strain>
    </source>
</reference>
<protein>
    <submittedName>
        <fullName evidence="1">DinB family protein</fullName>
    </submittedName>
</protein>
<dbReference type="InterPro" id="IPR034660">
    <property type="entry name" value="DinB/YfiT-like"/>
</dbReference>
<sequence length="170" mass="19093">MTNPATSSSALPGAGVMLSDERASLEGFLDHYRAVLVNKVRGVSDADARRRLVPSATTLGGLLKHVACAEQRWFEYALPRVPFEPKSEEERLAEFGMTEDETVDELIEAYEEQCARSREVAARYQLDDRGHRFGTDMTLRWIYLHMIEETARHAGHADILREQLDGATGD</sequence>
<gene>
    <name evidence="1" type="ORF">ACFQGD_28835</name>
</gene>
<dbReference type="Pfam" id="PF04978">
    <property type="entry name" value="MST"/>
    <property type="match status" value="1"/>
</dbReference>
<accession>A0ABW2C710</accession>
<dbReference type="EMBL" id="JBHSXX010000001">
    <property type="protein sequence ID" value="MFC6871135.1"/>
    <property type="molecule type" value="Genomic_DNA"/>
</dbReference>
<evidence type="ECO:0000313" key="2">
    <source>
        <dbReference type="Proteomes" id="UP001596337"/>
    </source>
</evidence>
<name>A0ABW2C710_9PSEU</name>
<dbReference type="InterPro" id="IPR007061">
    <property type="entry name" value="MST-like"/>
</dbReference>
<dbReference type="Proteomes" id="UP001596337">
    <property type="component" value="Unassembled WGS sequence"/>
</dbReference>